<feature type="compositionally biased region" description="Low complexity" evidence="1">
    <location>
        <begin position="19"/>
        <end position="75"/>
    </location>
</feature>
<feature type="compositionally biased region" description="Basic and acidic residues" evidence="1">
    <location>
        <begin position="93"/>
        <end position="122"/>
    </location>
</feature>
<feature type="compositionally biased region" description="Polar residues" evidence="1">
    <location>
        <begin position="407"/>
        <end position="421"/>
    </location>
</feature>
<feature type="compositionally biased region" description="Basic residues" evidence="1">
    <location>
        <begin position="458"/>
        <end position="468"/>
    </location>
</feature>
<keyword evidence="3" id="KW-1185">Reference proteome</keyword>
<dbReference type="InterPro" id="IPR018809">
    <property type="entry name" value="DUF2406"/>
</dbReference>
<feature type="compositionally biased region" description="Polar residues" evidence="1">
    <location>
        <begin position="317"/>
        <end position="331"/>
    </location>
</feature>
<feature type="region of interest" description="Disordered" evidence="1">
    <location>
        <begin position="151"/>
        <end position="174"/>
    </location>
</feature>
<dbReference type="EMBL" id="JAULSW010000001">
    <property type="protein sequence ID" value="KAK3394170.1"/>
    <property type="molecule type" value="Genomic_DNA"/>
</dbReference>
<comment type="caution">
    <text evidence="2">The sequence shown here is derived from an EMBL/GenBank/DDBJ whole genome shotgun (WGS) entry which is preliminary data.</text>
</comment>
<reference evidence="2" key="1">
    <citation type="journal article" date="2023" name="Mol. Phylogenet. Evol.">
        <title>Genome-scale phylogeny and comparative genomics of the fungal order Sordariales.</title>
        <authorList>
            <person name="Hensen N."/>
            <person name="Bonometti L."/>
            <person name="Westerberg I."/>
            <person name="Brannstrom I.O."/>
            <person name="Guillou S."/>
            <person name="Cros-Aarteil S."/>
            <person name="Calhoun S."/>
            <person name="Haridas S."/>
            <person name="Kuo A."/>
            <person name="Mondo S."/>
            <person name="Pangilinan J."/>
            <person name="Riley R."/>
            <person name="LaButti K."/>
            <person name="Andreopoulos B."/>
            <person name="Lipzen A."/>
            <person name="Chen C."/>
            <person name="Yan M."/>
            <person name="Daum C."/>
            <person name="Ng V."/>
            <person name="Clum A."/>
            <person name="Steindorff A."/>
            <person name="Ohm R.A."/>
            <person name="Martin F."/>
            <person name="Silar P."/>
            <person name="Natvig D.O."/>
            <person name="Lalanne C."/>
            <person name="Gautier V."/>
            <person name="Ament-Velasquez S.L."/>
            <person name="Kruys A."/>
            <person name="Hutchinson M.I."/>
            <person name="Powell A.J."/>
            <person name="Barry K."/>
            <person name="Miller A.N."/>
            <person name="Grigoriev I.V."/>
            <person name="Debuchy R."/>
            <person name="Gladieux P."/>
            <person name="Hiltunen Thoren M."/>
            <person name="Johannesson H."/>
        </authorList>
    </citation>
    <scope>NUCLEOTIDE SEQUENCE</scope>
    <source>
        <strain evidence="2">CBS 232.78</strain>
    </source>
</reference>
<feature type="compositionally biased region" description="Basic and acidic residues" evidence="1">
    <location>
        <begin position="162"/>
        <end position="174"/>
    </location>
</feature>
<feature type="region of interest" description="Disordered" evidence="1">
    <location>
        <begin position="219"/>
        <end position="366"/>
    </location>
</feature>
<sequence>MATSSSQLPPAPPHHQFLQGQQTFQYQQQYQQPQTQYPQQQPVHQQQQPQYLPQQQQQQQQKQQPQYRQAQAGQPRPAPQPTPGRKSRSFSFRSDKSHGSKEKDDLHETSAEKESKRLHSKADPTLAMNEAEPAEVAATVKSSLASLRSMPLKDCYGNPIADPDRSNPTRSRWERPLDTIRSFEAAIDGGYDKRRSIFRAGKDGPFAVPLPNYQTNGGGTIDSDSVAWGNNTNKRSSYYGGNGANSRFSHESYYNSRPPSMMYGKQPEGSQHDLRQMGQRDTYHEQQPGSGYGTPQNSGRRAYPRMSSEPQFAPPVQRNQPSNEYTLPSNHRSYETVASASGSGTSGEPAGYLTDPTSSDNSSVDRMQAVPKRLPEPMNDYGIGFGPNLAVQPPAFTVGIKGAGPNRPQSNAYPTNGTVNYATAPPQLPPKDRGLITRKPPPTEVNQLRPAQPEKRKSWFSRRFSKQG</sequence>
<feature type="compositionally biased region" description="Low complexity" evidence="1">
    <location>
        <begin position="338"/>
        <end position="351"/>
    </location>
</feature>
<feature type="compositionally biased region" description="Polar residues" evidence="1">
    <location>
        <begin position="244"/>
        <end position="258"/>
    </location>
</feature>
<feature type="region of interest" description="Disordered" evidence="1">
    <location>
        <begin position="400"/>
        <end position="468"/>
    </location>
</feature>
<gene>
    <name evidence="2" type="ORF">B0H63DRAFT_517316</name>
</gene>
<proteinExistence type="predicted"/>
<dbReference type="PANTHER" id="PTHR28186:SF1">
    <property type="entry name" value="MEIOTICALLY UP-REGULATED GENE 9 PROTEIN"/>
    <property type="match status" value="1"/>
</dbReference>
<reference evidence="2" key="2">
    <citation type="submission" date="2023-06" db="EMBL/GenBank/DDBJ databases">
        <authorList>
            <consortium name="Lawrence Berkeley National Laboratory"/>
            <person name="Haridas S."/>
            <person name="Hensen N."/>
            <person name="Bonometti L."/>
            <person name="Westerberg I."/>
            <person name="Brannstrom I.O."/>
            <person name="Guillou S."/>
            <person name="Cros-Aarteil S."/>
            <person name="Calhoun S."/>
            <person name="Kuo A."/>
            <person name="Mondo S."/>
            <person name="Pangilinan J."/>
            <person name="Riley R."/>
            <person name="LaButti K."/>
            <person name="Andreopoulos B."/>
            <person name="Lipzen A."/>
            <person name="Chen C."/>
            <person name="Yanf M."/>
            <person name="Daum C."/>
            <person name="Ng V."/>
            <person name="Clum A."/>
            <person name="Steindorff A."/>
            <person name="Ohm R."/>
            <person name="Martin F."/>
            <person name="Silar P."/>
            <person name="Natvig D."/>
            <person name="Lalanne C."/>
            <person name="Gautier V."/>
            <person name="Ament-velasquez S.L."/>
            <person name="Kruys A."/>
            <person name="Hutchinson M.I."/>
            <person name="Powell A.J."/>
            <person name="Barry K."/>
            <person name="Miller A.N."/>
            <person name="Grigoriev I.V."/>
            <person name="Debuchy R."/>
            <person name="Gladieux P."/>
            <person name="Thoren M.H."/>
            <person name="Johannesson H."/>
        </authorList>
    </citation>
    <scope>NUCLEOTIDE SEQUENCE</scope>
    <source>
        <strain evidence="2">CBS 232.78</strain>
    </source>
</reference>
<dbReference type="AlphaFoldDB" id="A0AAE0P703"/>
<protein>
    <submittedName>
        <fullName evidence="2">Uncharacterized protein</fullName>
    </submittedName>
</protein>
<feature type="compositionally biased region" description="Polar residues" evidence="1">
    <location>
        <begin position="355"/>
        <end position="365"/>
    </location>
</feature>
<evidence type="ECO:0000256" key="1">
    <source>
        <dbReference type="SAM" id="MobiDB-lite"/>
    </source>
</evidence>
<dbReference type="PANTHER" id="PTHR28186">
    <property type="entry name" value="MEIOTICALLY UP-REGULATED GENE 9 PROTEIN"/>
    <property type="match status" value="1"/>
</dbReference>
<dbReference type="Proteomes" id="UP001285441">
    <property type="component" value="Unassembled WGS sequence"/>
</dbReference>
<evidence type="ECO:0000313" key="3">
    <source>
        <dbReference type="Proteomes" id="UP001285441"/>
    </source>
</evidence>
<feature type="region of interest" description="Disordered" evidence="1">
    <location>
        <begin position="1"/>
        <end position="131"/>
    </location>
</feature>
<organism evidence="2 3">
    <name type="scientific">Podospora didyma</name>
    <dbReference type="NCBI Taxonomy" id="330526"/>
    <lineage>
        <taxon>Eukaryota</taxon>
        <taxon>Fungi</taxon>
        <taxon>Dikarya</taxon>
        <taxon>Ascomycota</taxon>
        <taxon>Pezizomycotina</taxon>
        <taxon>Sordariomycetes</taxon>
        <taxon>Sordariomycetidae</taxon>
        <taxon>Sordariales</taxon>
        <taxon>Podosporaceae</taxon>
        <taxon>Podospora</taxon>
    </lineage>
</organism>
<dbReference type="Pfam" id="PF10295">
    <property type="entry name" value="DUF2406"/>
    <property type="match status" value="1"/>
</dbReference>
<name>A0AAE0P703_9PEZI</name>
<feature type="compositionally biased region" description="Polar residues" evidence="1">
    <location>
        <begin position="285"/>
        <end position="299"/>
    </location>
</feature>
<dbReference type="SUPFAM" id="SSF81995">
    <property type="entry name" value="beta-sandwich domain of Sec23/24"/>
    <property type="match status" value="1"/>
</dbReference>
<evidence type="ECO:0000313" key="2">
    <source>
        <dbReference type="EMBL" id="KAK3394170.1"/>
    </source>
</evidence>
<accession>A0AAE0P703</accession>